<dbReference type="Proteomes" id="UP001234989">
    <property type="component" value="Chromosome 4"/>
</dbReference>
<sequence>MGSVAHIEEERRELAKDVHRLARLGVRLMSISDGGVTVQNGAEYSLVVEVKKKQDSDPILLELNGAVHNQRVEVFSQWGDGVLRYQ</sequence>
<dbReference type="EMBL" id="CP133615">
    <property type="protein sequence ID" value="WMV26143.1"/>
    <property type="molecule type" value="Genomic_DNA"/>
</dbReference>
<name>A0AAF0QSZ6_SOLVR</name>
<dbReference type="EMBL" id="CP133615">
    <property type="protein sequence ID" value="WMV26142.1"/>
    <property type="molecule type" value="Genomic_DNA"/>
</dbReference>
<keyword evidence="4" id="KW-1185">Reference proteome</keyword>
<organism evidence="1 4">
    <name type="scientific">Solanum verrucosum</name>
    <dbReference type="NCBI Taxonomy" id="315347"/>
    <lineage>
        <taxon>Eukaryota</taxon>
        <taxon>Viridiplantae</taxon>
        <taxon>Streptophyta</taxon>
        <taxon>Embryophyta</taxon>
        <taxon>Tracheophyta</taxon>
        <taxon>Spermatophyta</taxon>
        <taxon>Magnoliopsida</taxon>
        <taxon>eudicotyledons</taxon>
        <taxon>Gunneridae</taxon>
        <taxon>Pentapetalae</taxon>
        <taxon>asterids</taxon>
        <taxon>lamiids</taxon>
        <taxon>Solanales</taxon>
        <taxon>Solanaceae</taxon>
        <taxon>Solanoideae</taxon>
        <taxon>Solaneae</taxon>
        <taxon>Solanum</taxon>
    </lineage>
</organism>
<gene>
    <name evidence="1" type="ORF">MTR67_019526</name>
    <name evidence="2" type="ORF">MTR67_019527</name>
    <name evidence="3" type="ORF">MTR67_019528</name>
</gene>
<evidence type="ECO:0000313" key="2">
    <source>
        <dbReference type="EMBL" id="WMV26142.1"/>
    </source>
</evidence>
<feature type="non-terminal residue" evidence="1">
    <location>
        <position position="86"/>
    </location>
</feature>
<evidence type="ECO:0000313" key="4">
    <source>
        <dbReference type="Proteomes" id="UP001234989"/>
    </source>
</evidence>
<dbReference type="EMBL" id="CP133615">
    <property type="protein sequence ID" value="WMV26141.1"/>
    <property type="molecule type" value="Genomic_DNA"/>
</dbReference>
<accession>A0AAF0QSZ6</accession>
<dbReference type="AlphaFoldDB" id="A0AAF0QSZ6"/>
<evidence type="ECO:0000313" key="3">
    <source>
        <dbReference type="EMBL" id="WMV26143.1"/>
    </source>
</evidence>
<reference evidence="1" key="1">
    <citation type="submission" date="2023-08" db="EMBL/GenBank/DDBJ databases">
        <title>A de novo genome assembly of Solanum verrucosum Schlechtendal, a Mexican diploid species geographically isolated from the other diploid A-genome species in potato relatives.</title>
        <authorList>
            <person name="Hosaka K."/>
        </authorList>
    </citation>
    <scope>NUCLEOTIDE SEQUENCE</scope>
    <source>
        <tissue evidence="1">Young leaves</tissue>
    </source>
</reference>
<proteinExistence type="predicted"/>
<evidence type="ECO:0000313" key="1">
    <source>
        <dbReference type="EMBL" id="WMV26141.1"/>
    </source>
</evidence>
<protein>
    <submittedName>
        <fullName evidence="1">Uncharacterized protein</fullName>
    </submittedName>
</protein>